<feature type="compositionally biased region" description="Polar residues" evidence="1">
    <location>
        <begin position="174"/>
        <end position="189"/>
    </location>
</feature>
<evidence type="ECO:0000313" key="3">
    <source>
        <dbReference type="EMBL" id="PYH44868.1"/>
    </source>
</evidence>
<feature type="region of interest" description="Disordered" evidence="1">
    <location>
        <begin position="274"/>
        <end position="312"/>
    </location>
</feature>
<dbReference type="EMBL" id="KZ821234">
    <property type="protein sequence ID" value="PYH44868.1"/>
    <property type="molecule type" value="Genomic_DNA"/>
</dbReference>
<gene>
    <name evidence="3" type="ORF">BP01DRAFT_357217</name>
</gene>
<evidence type="ECO:0000256" key="1">
    <source>
        <dbReference type="SAM" id="MobiDB-lite"/>
    </source>
</evidence>
<dbReference type="Pfam" id="PF12898">
    <property type="entry name" value="Stc1"/>
    <property type="match status" value="1"/>
</dbReference>
<organism evidence="3 4">
    <name type="scientific">Aspergillus saccharolyticus JOP 1030-1</name>
    <dbReference type="NCBI Taxonomy" id="1450539"/>
    <lineage>
        <taxon>Eukaryota</taxon>
        <taxon>Fungi</taxon>
        <taxon>Dikarya</taxon>
        <taxon>Ascomycota</taxon>
        <taxon>Pezizomycotina</taxon>
        <taxon>Eurotiomycetes</taxon>
        <taxon>Eurotiomycetidae</taxon>
        <taxon>Eurotiales</taxon>
        <taxon>Aspergillaceae</taxon>
        <taxon>Aspergillus</taxon>
        <taxon>Aspergillus subgen. Circumdati</taxon>
    </lineage>
</organism>
<proteinExistence type="predicted"/>
<sequence length="312" mass="34565">MSMTRKPPSAYSGGYSDAMRARINNTILPDKVKCASCKKIRLVETYSKRQQEIIRHAVVLRGNRVATDGCDARCRNCVGGSIVELKCSSCDKTKTLEHFAKNQRGDRDTVRCLNCVQNILDVDPMQGRQRQFSDNATASIGDTASVSIEGISSTALSCVAWLTQSQSQAELTSMTESTGKMNVGDNHSASYEGFEDGNPGENDGTENWSESRRKDENSLVTINDRQYFGHGPGGDGFRTATLNKKVPDTRYEDYFHNVPEVAQPEGSTSKWVRVPGRRVPRGREPSMRVPEPLGEEVPSDEDETPEEPQNFM</sequence>
<dbReference type="InterPro" id="IPR024630">
    <property type="entry name" value="Stc1"/>
</dbReference>
<dbReference type="AlphaFoldDB" id="A0A318ZXJ4"/>
<evidence type="ECO:0000313" key="4">
    <source>
        <dbReference type="Proteomes" id="UP000248349"/>
    </source>
</evidence>
<name>A0A318ZXJ4_9EURO</name>
<keyword evidence="4" id="KW-1185">Reference proteome</keyword>
<dbReference type="RefSeq" id="XP_025430850.1">
    <property type="nucleotide sequence ID" value="XM_025575147.1"/>
</dbReference>
<feature type="compositionally biased region" description="Acidic residues" evidence="1">
    <location>
        <begin position="293"/>
        <end position="306"/>
    </location>
</feature>
<reference evidence="3 4" key="1">
    <citation type="submission" date="2016-12" db="EMBL/GenBank/DDBJ databases">
        <title>The genomes of Aspergillus section Nigri reveals drivers in fungal speciation.</title>
        <authorList>
            <consortium name="DOE Joint Genome Institute"/>
            <person name="Vesth T.C."/>
            <person name="Nybo J."/>
            <person name="Theobald S."/>
            <person name="Brandl J."/>
            <person name="Frisvad J.C."/>
            <person name="Nielsen K.F."/>
            <person name="Lyhne E.K."/>
            <person name="Kogle M.E."/>
            <person name="Kuo A."/>
            <person name="Riley R."/>
            <person name="Clum A."/>
            <person name="Nolan M."/>
            <person name="Lipzen A."/>
            <person name="Salamov A."/>
            <person name="Henrissat B."/>
            <person name="Wiebenga A."/>
            <person name="De Vries R.P."/>
            <person name="Grigoriev I.V."/>
            <person name="Mortensen U.H."/>
            <person name="Andersen M.R."/>
            <person name="Baker S.E."/>
        </authorList>
    </citation>
    <scope>NUCLEOTIDE SEQUENCE [LARGE SCALE GENOMIC DNA]</scope>
    <source>
        <strain evidence="3 4">JOP 1030-1</strain>
    </source>
</reference>
<accession>A0A318ZXJ4</accession>
<dbReference type="OrthoDB" id="3514033at2759"/>
<evidence type="ECO:0000259" key="2">
    <source>
        <dbReference type="Pfam" id="PF12898"/>
    </source>
</evidence>
<dbReference type="STRING" id="1450539.A0A318ZXJ4"/>
<feature type="domain" description="Stc1" evidence="2">
    <location>
        <begin position="33"/>
        <end position="117"/>
    </location>
</feature>
<feature type="region of interest" description="Disordered" evidence="1">
    <location>
        <begin position="174"/>
        <end position="215"/>
    </location>
</feature>
<dbReference type="GeneID" id="37076375"/>
<protein>
    <recommendedName>
        <fullName evidence="2">Stc1 domain-containing protein</fullName>
    </recommendedName>
</protein>
<dbReference type="Proteomes" id="UP000248349">
    <property type="component" value="Unassembled WGS sequence"/>
</dbReference>